<keyword evidence="1" id="KW-0472">Membrane</keyword>
<organism evidence="2 3">
    <name type="scientific">Halolactibacillus alkaliphilus</name>
    <dbReference type="NCBI Taxonomy" id="442899"/>
    <lineage>
        <taxon>Bacteria</taxon>
        <taxon>Bacillati</taxon>
        <taxon>Bacillota</taxon>
        <taxon>Bacilli</taxon>
        <taxon>Bacillales</taxon>
        <taxon>Bacillaceae</taxon>
        <taxon>Halolactibacillus</taxon>
    </lineage>
</organism>
<dbReference type="AlphaFoldDB" id="A0A511X2V8"/>
<evidence type="ECO:0008006" key="4">
    <source>
        <dbReference type="Google" id="ProtNLM"/>
    </source>
</evidence>
<name>A0A511X2V8_9BACI</name>
<accession>A0A511X2V8</accession>
<dbReference type="OrthoDB" id="2361316at2"/>
<dbReference type="Proteomes" id="UP000321400">
    <property type="component" value="Unassembled WGS sequence"/>
</dbReference>
<dbReference type="RefSeq" id="WP_089800731.1">
    <property type="nucleotide sequence ID" value="NZ_BJYE01000021.1"/>
</dbReference>
<evidence type="ECO:0000313" key="3">
    <source>
        <dbReference type="Proteomes" id="UP000321400"/>
    </source>
</evidence>
<protein>
    <recommendedName>
        <fullName evidence="4">Competence protein ComGF</fullName>
    </recommendedName>
</protein>
<evidence type="ECO:0000256" key="1">
    <source>
        <dbReference type="SAM" id="Phobius"/>
    </source>
</evidence>
<feature type="transmembrane region" description="Helical" evidence="1">
    <location>
        <begin position="7"/>
        <end position="31"/>
    </location>
</feature>
<dbReference type="Pfam" id="PF15980">
    <property type="entry name" value="ComGF"/>
    <property type="match status" value="1"/>
</dbReference>
<reference evidence="2 3" key="1">
    <citation type="submission" date="2019-07" db="EMBL/GenBank/DDBJ databases">
        <title>Whole genome shotgun sequence of Halolactibacillus alkaliphilus NBRC 103919.</title>
        <authorList>
            <person name="Hosoyama A."/>
            <person name="Uohara A."/>
            <person name="Ohji S."/>
            <person name="Ichikawa N."/>
        </authorList>
    </citation>
    <scope>NUCLEOTIDE SEQUENCE [LARGE SCALE GENOMIC DNA]</scope>
    <source>
        <strain evidence="2 3">NBRC 103919</strain>
    </source>
</reference>
<proteinExistence type="predicted"/>
<sequence length="137" mass="15901">MYQNTKGFTLIELLISMQITILSGLILFMIVPHITLTTTYHSFQVYQFFGLLEREIQTSTAVNITNDKLELTTISGDRVTIEKYKQSIRRRVNNSGHEVLLQNVKDFNVFRSDIIHIVILSEAGEVFEDKIKPFYQE</sequence>
<gene>
    <name evidence="2" type="ORF">HAL01_17190</name>
</gene>
<keyword evidence="3" id="KW-1185">Reference proteome</keyword>
<keyword evidence="1" id="KW-0812">Transmembrane</keyword>
<comment type="caution">
    <text evidence="2">The sequence shown here is derived from an EMBL/GenBank/DDBJ whole genome shotgun (WGS) entry which is preliminary data.</text>
</comment>
<dbReference type="InterPro" id="IPR016977">
    <property type="entry name" value="ComGF"/>
</dbReference>
<keyword evidence="1" id="KW-1133">Transmembrane helix</keyword>
<dbReference type="EMBL" id="BJYE01000021">
    <property type="protein sequence ID" value="GEN57255.1"/>
    <property type="molecule type" value="Genomic_DNA"/>
</dbReference>
<evidence type="ECO:0000313" key="2">
    <source>
        <dbReference type="EMBL" id="GEN57255.1"/>
    </source>
</evidence>
<dbReference type="STRING" id="442899.SAMN05720591_10745"/>